<dbReference type="EMBL" id="JADGJH010000535">
    <property type="protein sequence ID" value="KAJ3126917.1"/>
    <property type="molecule type" value="Genomic_DNA"/>
</dbReference>
<dbReference type="AlphaFoldDB" id="A0AAD5T2S5"/>
<reference evidence="3" key="1">
    <citation type="submission" date="2020-05" db="EMBL/GenBank/DDBJ databases">
        <title>Phylogenomic resolution of chytrid fungi.</title>
        <authorList>
            <person name="Stajich J.E."/>
            <person name="Amses K."/>
            <person name="Simmons R."/>
            <person name="Seto K."/>
            <person name="Myers J."/>
            <person name="Bonds A."/>
            <person name="Quandt C.A."/>
            <person name="Barry K."/>
            <person name="Liu P."/>
            <person name="Grigoriev I."/>
            <person name="Longcore J.E."/>
            <person name="James T.Y."/>
        </authorList>
    </citation>
    <scope>NUCLEOTIDE SEQUENCE</scope>
    <source>
        <strain evidence="3">JEL0513</strain>
    </source>
</reference>
<gene>
    <name evidence="3" type="primary">CCDC75</name>
    <name evidence="3" type="ORF">HK100_010017</name>
</gene>
<name>A0AAD5T2S5_9FUNG</name>
<dbReference type="PANTHER" id="PTHR21032:SF0">
    <property type="entry name" value="G PATCH DOMAIN-CONTAINING PROTEIN 11"/>
    <property type="match status" value="1"/>
</dbReference>
<evidence type="ECO:0000313" key="4">
    <source>
        <dbReference type="Proteomes" id="UP001211907"/>
    </source>
</evidence>
<feature type="compositionally biased region" description="Polar residues" evidence="1">
    <location>
        <begin position="10"/>
        <end position="26"/>
    </location>
</feature>
<keyword evidence="4" id="KW-1185">Reference proteome</keyword>
<dbReference type="InterPro" id="IPR000467">
    <property type="entry name" value="G_patch_dom"/>
</dbReference>
<dbReference type="InterPro" id="IPR025239">
    <property type="entry name" value="DUF4187"/>
</dbReference>
<protein>
    <submittedName>
        <fullName evidence="3">G patch domain-containing protein 11</fullName>
    </submittedName>
</protein>
<evidence type="ECO:0000313" key="3">
    <source>
        <dbReference type="EMBL" id="KAJ3126917.1"/>
    </source>
</evidence>
<comment type="caution">
    <text evidence="3">The sequence shown here is derived from an EMBL/GenBank/DDBJ whole genome shotgun (WGS) entry which is preliminary data.</text>
</comment>
<dbReference type="Proteomes" id="UP001211907">
    <property type="component" value="Unassembled WGS sequence"/>
</dbReference>
<organism evidence="3 4">
    <name type="scientific">Physocladia obscura</name>
    <dbReference type="NCBI Taxonomy" id="109957"/>
    <lineage>
        <taxon>Eukaryota</taxon>
        <taxon>Fungi</taxon>
        <taxon>Fungi incertae sedis</taxon>
        <taxon>Chytridiomycota</taxon>
        <taxon>Chytridiomycota incertae sedis</taxon>
        <taxon>Chytridiomycetes</taxon>
        <taxon>Chytridiales</taxon>
        <taxon>Chytriomycetaceae</taxon>
        <taxon>Physocladia</taxon>
    </lineage>
</organism>
<sequence length="306" mass="34568">MKREHPLHSFNPSKKASTTQNIKNNSADAVSADGDDDEDYLSMTFEDPKVTKTNLTYAEKRKREIELGRMRGAIKSTREREIEARDAGLKTNVLTEDNKGFAMLAKLGFKKGMTLGKEVNGTTTKLAEPISVALKSGIGGVGLESAQREKQLNQSKKIESAHHQSEQDFRSISFKKQLDRKISIDLVNARKALQQLDEAAGVPRSECWLPERKHKLLNEEPNIKSDVLEARGEYYKELAADGEEQDELTCEEDSAFEMMEPGEKLLHVNEKLRSEYFYCLWCGDRFNNFDEMISVCPGSTKGDHDE</sequence>
<evidence type="ECO:0000256" key="1">
    <source>
        <dbReference type="SAM" id="MobiDB-lite"/>
    </source>
</evidence>
<dbReference type="PANTHER" id="PTHR21032">
    <property type="entry name" value="G PATCH DOMAIN-CONTAINING PROTEIN 11"/>
    <property type="match status" value="1"/>
</dbReference>
<dbReference type="SMART" id="SM00443">
    <property type="entry name" value="G_patch"/>
    <property type="match status" value="1"/>
</dbReference>
<evidence type="ECO:0000259" key="2">
    <source>
        <dbReference type="PROSITE" id="PS50174"/>
    </source>
</evidence>
<dbReference type="GO" id="GO:0000776">
    <property type="term" value="C:kinetochore"/>
    <property type="evidence" value="ECO:0007669"/>
    <property type="project" value="TreeGrafter"/>
</dbReference>
<dbReference type="GO" id="GO:0003676">
    <property type="term" value="F:nucleic acid binding"/>
    <property type="evidence" value="ECO:0007669"/>
    <property type="project" value="InterPro"/>
</dbReference>
<feature type="region of interest" description="Disordered" evidence="1">
    <location>
        <begin position="1"/>
        <end position="43"/>
    </location>
</feature>
<accession>A0AAD5T2S5</accession>
<feature type="domain" description="G-patch" evidence="2">
    <location>
        <begin position="96"/>
        <end position="146"/>
    </location>
</feature>
<dbReference type="PROSITE" id="PS50174">
    <property type="entry name" value="G_PATCH"/>
    <property type="match status" value="1"/>
</dbReference>
<proteinExistence type="predicted"/>
<dbReference type="Pfam" id="PF01585">
    <property type="entry name" value="G-patch"/>
    <property type="match status" value="1"/>
</dbReference>
<dbReference type="InterPro" id="IPR039249">
    <property type="entry name" value="GPATCH11"/>
</dbReference>
<dbReference type="SMART" id="SM01173">
    <property type="entry name" value="DUF4187"/>
    <property type="match status" value="1"/>
</dbReference>
<dbReference type="Pfam" id="PF13821">
    <property type="entry name" value="DUF4187"/>
    <property type="match status" value="1"/>
</dbReference>